<dbReference type="RefSeq" id="WP_136840260.1">
    <property type="nucleotide sequence ID" value="NZ_SWBR01000002.1"/>
</dbReference>
<comment type="caution">
    <text evidence="1">The sequence shown here is derived from an EMBL/GenBank/DDBJ whole genome shotgun (WGS) entry which is preliminary data.</text>
</comment>
<dbReference type="AlphaFoldDB" id="A0A4U1CW08"/>
<dbReference type="OrthoDB" id="772944at2"/>
<dbReference type="Proteomes" id="UP000309488">
    <property type="component" value="Unassembled WGS sequence"/>
</dbReference>
<keyword evidence="2" id="KW-1185">Reference proteome</keyword>
<accession>A0A4U1CW08</accession>
<dbReference type="EMBL" id="SWBR01000002">
    <property type="protein sequence ID" value="TKC10429.1"/>
    <property type="molecule type" value="Genomic_DNA"/>
</dbReference>
<proteinExistence type="predicted"/>
<name>A0A4U1CW08_9SPHI</name>
<organism evidence="1 2">
    <name type="scientific">Pedobacter polaris</name>
    <dbReference type="NCBI Taxonomy" id="2571273"/>
    <lineage>
        <taxon>Bacteria</taxon>
        <taxon>Pseudomonadati</taxon>
        <taxon>Bacteroidota</taxon>
        <taxon>Sphingobacteriia</taxon>
        <taxon>Sphingobacteriales</taxon>
        <taxon>Sphingobacteriaceae</taxon>
        <taxon>Pedobacter</taxon>
    </lineage>
</organism>
<protein>
    <submittedName>
        <fullName evidence="1">Uncharacterized protein</fullName>
    </submittedName>
</protein>
<reference evidence="1 2" key="1">
    <citation type="submission" date="2019-04" db="EMBL/GenBank/DDBJ databases">
        <title>Pedobacter sp. RP-3-22 sp. nov., isolated from Arctic soil.</title>
        <authorList>
            <person name="Dahal R.H."/>
            <person name="Kim D.-U."/>
        </authorList>
    </citation>
    <scope>NUCLEOTIDE SEQUENCE [LARGE SCALE GENOMIC DNA]</scope>
    <source>
        <strain evidence="1 2">RP-3-22</strain>
    </source>
</reference>
<sequence length="86" mass="10026">MKYHYQFVSKTKVRIEVIPEDRKESSLLEALLQENEDNNLELTEYFRKGLSTYNGDAILTKTNFMKYPKVALCSFEISVEAIENLS</sequence>
<evidence type="ECO:0000313" key="2">
    <source>
        <dbReference type="Proteomes" id="UP000309488"/>
    </source>
</evidence>
<evidence type="ECO:0000313" key="1">
    <source>
        <dbReference type="EMBL" id="TKC10429.1"/>
    </source>
</evidence>
<gene>
    <name evidence="1" type="ORF">FA048_09575</name>
</gene>